<dbReference type="InterPro" id="IPR015590">
    <property type="entry name" value="Aldehyde_DH_dom"/>
</dbReference>
<reference evidence="5 6" key="1">
    <citation type="journal article" date="2014" name="Genome Announc.">
        <title>Draft Genome Sequence of Marinomonas sp. Strain D104, a Polycyclic Aromatic Hydrocarbon-Degrading Bacterium from the Deep-Sea Sediment of the Arctic Ocean.</title>
        <authorList>
            <person name="Dong C."/>
            <person name="Bai X."/>
            <person name="Lai Q."/>
            <person name="Xie Y."/>
            <person name="Chen X."/>
            <person name="Shao Z."/>
        </authorList>
    </citation>
    <scope>NUCLEOTIDE SEQUENCE [LARGE SCALE GENOMIC DNA]</scope>
    <source>
        <strain evidence="5 6">D104</strain>
    </source>
</reference>
<evidence type="ECO:0000259" key="4">
    <source>
        <dbReference type="Pfam" id="PF00171"/>
    </source>
</evidence>
<protein>
    <submittedName>
        <fullName evidence="5">Aldehyde dehydrogenase</fullName>
    </submittedName>
</protein>
<name>W1RZT2_9GAMM</name>
<dbReference type="STRING" id="1208321.D104_00595"/>
<dbReference type="Pfam" id="PF00171">
    <property type="entry name" value="Aldedh"/>
    <property type="match status" value="1"/>
</dbReference>
<evidence type="ECO:0000256" key="1">
    <source>
        <dbReference type="ARBA" id="ARBA00009986"/>
    </source>
</evidence>
<accession>W1RZT2</accession>
<keyword evidence="3" id="KW-0520">NAD</keyword>
<dbReference type="eggNOG" id="COG1012">
    <property type="taxonomic scope" value="Bacteria"/>
</dbReference>
<dbReference type="PANTHER" id="PTHR42986">
    <property type="entry name" value="BENZALDEHYDE DEHYDROGENASE YFMT"/>
    <property type="match status" value="1"/>
</dbReference>
<evidence type="ECO:0000256" key="3">
    <source>
        <dbReference type="ARBA" id="ARBA00023027"/>
    </source>
</evidence>
<dbReference type="InterPro" id="IPR016163">
    <property type="entry name" value="Ald_DH_C"/>
</dbReference>
<dbReference type="InterPro" id="IPR016161">
    <property type="entry name" value="Ald_DH/histidinol_DH"/>
</dbReference>
<dbReference type="OrthoDB" id="9812625at2"/>
<dbReference type="AlphaFoldDB" id="W1RZT2"/>
<dbReference type="InterPro" id="IPR016162">
    <property type="entry name" value="Ald_DH_N"/>
</dbReference>
<dbReference type="SUPFAM" id="SSF53720">
    <property type="entry name" value="ALDH-like"/>
    <property type="match status" value="1"/>
</dbReference>
<dbReference type="RefSeq" id="WP_024022342.1">
    <property type="nucleotide sequence ID" value="NZ_AYOZ01000001.1"/>
</dbReference>
<dbReference type="PANTHER" id="PTHR42986:SF1">
    <property type="entry name" value="BENZALDEHYDE DEHYDROGENASE YFMT"/>
    <property type="match status" value="1"/>
</dbReference>
<evidence type="ECO:0000256" key="2">
    <source>
        <dbReference type="ARBA" id="ARBA00023002"/>
    </source>
</evidence>
<evidence type="ECO:0000313" key="6">
    <source>
        <dbReference type="Proteomes" id="UP000018857"/>
    </source>
</evidence>
<evidence type="ECO:0000313" key="5">
    <source>
        <dbReference type="EMBL" id="ETI62285.1"/>
    </source>
</evidence>
<keyword evidence="6" id="KW-1185">Reference proteome</keyword>
<dbReference type="Proteomes" id="UP000018857">
    <property type="component" value="Unassembled WGS sequence"/>
</dbReference>
<feature type="domain" description="Aldehyde dehydrogenase" evidence="4">
    <location>
        <begin position="23"/>
        <end position="482"/>
    </location>
</feature>
<dbReference type="FunFam" id="3.40.605.10:FF:000007">
    <property type="entry name" value="NAD/NADP-dependent betaine aldehyde dehydrogenase"/>
    <property type="match status" value="1"/>
</dbReference>
<comment type="similarity">
    <text evidence="1">Belongs to the aldehyde dehydrogenase family.</text>
</comment>
<proteinExistence type="inferred from homology"/>
<dbReference type="PATRIC" id="fig|1208321.3.peg.119"/>
<keyword evidence="2" id="KW-0560">Oxidoreductase</keyword>
<organism evidence="5 6">
    <name type="scientific">Marinomonas profundimaris</name>
    <dbReference type="NCBI Taxonomy" id="1208321"/>
    <lineage>
        <taxon>Bacteria</taxon>
        <taxon>Pseudomonadati</taxon>
        <taxon>Pseudomonadota</taxon>
        <taxon>Gammaproteobacteria</taxon>
        <taxon>Oceanospirillales</taxon>
        <taxon>Oceanospirillaceae</taxon>
        <taxon>Marinomonas</taxon>
    </lineage>
</organism>
<sequence>MNINNNNPAKYSDFSLQFINGEWVSGSSSRSLENINPFNNDVLGTIQLASCDDVDKAFHCAQSAQISWAKRDAAERIGYIEKILSILSNRKEEIIEWIIQESGSTRIKATLEWQSTYALTKECMSYPDRVEGKMMSHPVNGKKSFVFREALGVIGVISPWNFPLYLSIRSIFPAIVLGNTVVVKPASDTPVTGALLIAKILDEAGLPPGVFNVVVGAGSEIGDYFSAHKVPSLISFTGSTDVGRNVGRIATGGQYIKRIALELGGNCPLVVLNDADLDAAVRAAVLGRFLHQGQICMSTNRIIVDKSLYADFSEMFVERVRNLKVGNPSEADTIIGPIINKQQLNGLLNKIKHADASLDKLFGGEHQGQLLPPHVYGNVSNRHALAQDEIFGPVVSLIVADNESHALQLANDTEYGLSSAVFTSDMDRGINFSRGIVAGMTHINDITIDDQPNAPFGGEKNSGLGRFNGDYLVDEFTRTHWVTWQKAHSNYPV</sequence>
<comment type="caution">
    <text evidence="5">The sequence shown here is derived from an EMBL/GenBank/DDBJ whole genome shotgun (WGS) entry which is preliminary data.</text>
</comment>
<dbReference type="Gene3D" id="3.40.309.10">
    <property type="entry name" value="Aldehyde Dehydrogenase, Chain A, domain 2"/>
    <property type="match status" value="1"/>
</dbReference>
<gene>
    <name evidence="5" type="ORF">D104_00595</name>
</gene>
<dbReference type="GO" id="GO:0016620">
    <property type="term" value="F:oxidoreductase activity, acting on the aldehyde or oxo group of donors, NAD or NADP as acceptor"/>
    <property type="evidence" value="ECO:0007669"/>
    <property type="project" value="InterPro"/>
</dbReference>
<dbReference type="EMBL" id="AYOZ01000001">
    <property type="protein sequence ID" value="ETI62285.1"/>
    <property type="molecule type" value="Genomic_DNA"/>
</dbReference>
<dbReference type="Gene3D" id="3.40.605.10">
    <property type="entry name" value="Aldehyde Dehydrogenase, Chain A, domain 1"/>
    <property type="match status" value="1"/>
</dbReference>